<dbReference type="SUPFAM" id="SSF88946">
    <property type="entry name" value="Sigma2 domain of RNA polymerase sigma factors"/>
    <property type="match status" value="1"/>
</dbReference>
<evidence type="ECO:0000256" key="5">
    <source>
        <dbReference type="ARBA" id="ARBA00023163"/>
    </source>
</evidence>
<name>A0A919V4Q5_9ACTN</name>
<evidence type="ECO:0000256" key="2">
    <source>
        <dbReference type="ARBA" id="ARBA00023015"/>
    </source>
</evidence>
<keyword evidence="4" id="KW-0238">DNA-binding</keyword>
<dbReference type="GO" id="GO:0003677">
    <property type="term" value="F:DNA binding"/>
    <property type="evidence" value="ECO:0007669"/>
    <property type="project" value="UniProtKB-KW"/>
</dbReference>
<dbReference type="InterPro" id="IPR013324">
    <property type="entry name" value="RNA_pol_sigma_r3/r4-like"/>
</dbReference>
<feature type="domain" description="RNA polymerase sigma-70 region 2" evidence="6">
    <location>
        <begin position="14"/>
        <end position="79"/>
    </location>
</feature>
<reference evidence="8" key="1">
    <citation type="submission" date="2021-01" db="EMBL/GenBank/DDBJ databases">
        <title>Whole genome shotgun sequence of Sinosporangium siamense NBRC 109515.</title>
        <authorList>
            <person name="Komaki H."/>
            <person name="Tamura T."/>
        </authorList>
    </citation>
    <scope>NUCLEOTIDE SEQUENCE</scope>
    <source>
        <strain evidence="8">NBRC 109515</strain>
    </source>
</reference>
<dbReference type="InterPro" id="IPR039425">
    <property type="entry name" value="RNA_pol_sigma-70-like"/>
</dbReference>
<keyword evidence="5" id="KW-0804">Transcription</keyword>
<dbReference type="NCBIfam" id="TIGR02983">
    <property type="entry name" value="SigE-fam_strep"/>
    <property type="match status" value="1"/>
</dbReference>
<dbReference type="CDD" id="cd06171">
    <property type="entry name" value="Sigma70_r4"/>
    <property type="match status" value="1"/>
</dbReference>
<dbReference type="Pfam" id="PF04542">
    <property type="entry name" value="Sigma70_r2"/>
    <property type="match status" value="1"/>
</dbReference>
<gene>
    <name evidence="8" type="ORF">Ssi02_09840</name>
</gene>
<dbReference type="Pfam" id="PF08281">
    <property type="entry name" value="Sigma70_r4_2"/>
    <property type="match status" value="1"/>
</dbReference>
<dbReference type="Gene3D" id="1.10.1740.10">
    <property type="match status" value="1"/>
</dbReference>
<dbReference type="EMBL" id="BOOW01000006">
    <property type="protein sequence ID" value="GII90753.1"/>
    <property type="molecule type" value="Genomic_DNA"/>
</dbReference>
<dbReference type="RefSeq" id="WP_204021346.1">
    <property type="nucleotide sequence ID" value="NZ_BOOW01000006.1"/>
</dbReference>
<dbReference type="Gene3D" id="1.10.10.10">
    <property type="entry name" value="Winged helix-like DNA-binding domain superfamily/Winged helix DNA-binding domain"/>
    <property type="match status" value="1"/>
</dbReference>
<dbReference type="NCBIfam" id="TIGR02937">
    <property type="entry name" value="sigma70-ECF"/>
    <property type="match status" value="1"/>
</dbReference>
<dbReference type="GO" id="GO:0006352">
    <property type="term" value="P:DNA-templated transcription initiation"/>
    <property type="evidence" value="ECO:0007669"/>
    <property type="project" value="InterPro"/>
</dbReference>
<evidence type="ECO:0000256" key="3">
    <source>
        <dbReference type="ARBA" id="ARBA00023082"/>
    </source>
</evidence>
<proteinExistence type="inferred from homology"/>
<dbReference type="InterPro" id="IPR013249">
    <property type="entry name" value="RNA_pol_sigma70_r4_t2"/>
</dbReference>
<evidence type="ECO:0000313" key="8">
    <source>
        <dbReference type="EMBL" id="GII90753.1"/>
    </source>
</evidence>
<comment type="similarity">
    <text evidence="1">Belongs to the sigma-70 factor family. ECF subfamily.</text>
</comment>
<dbReference type="InterPro" id="IPR014325">
    <property type="entry name" value="RNA_pol_sigma-E_actinobac"/>
</dbReference>
<dbReference type="PANTHER" id="PTHR43133">
    <property type="entry name" value="RNA POLYMERASE ECF-TYPE SIGMA FACTO"/>
    <property type="match status" value="1"/>
</dbReference>
<evidence type="ECO:0000256" key="1">
    <source>
        <dbReference type="ARBA" id="ARBA00010641"/>
    </source>
</evidence>
<dbReference type="SUPFAM" id="SSF88659">
    <property type="entry name" value="Sigma3 and sigma4 domains of RNA polymerase sigma factors"/>
    <property type="match status" value="1"/>
</dbReference>
<evidence type="ECO:0000256" key="4">
    <source>
        <dbReference type="ARBA" id="ARBA00023125"/>
    </source>
</evidence>
<dbReference type="InterPro" id="IPR036388">
    <property type="entry name" value="WH-like_DNA-bd_sf"/>
</dbReference>
<keyword evidence="9" id="KW-1185">Reference proteome</keyword>
<sequence length="182" mass="19847">MTRGDLGGFEEFLEKRLPALYRFALVLTDSPHDAEELVQEALTRTGAAWWRVRRKDDPEGYVRAAMVRIATNRWRRPRRELPVAEVPDRAGTDHGVERVVQDAGVASLLAGLPYRMRAVLALRYVDQLSDAQIAGVLGCTVGTVRSQASRALAKLRAVGQEDTDGRAAAADRGISAGEGHGS</sequence>
<keyword evidence="3" id="KW-0731">Sigma factor</keyword>
<protein>
    <submittedName>
        <fullName evidence="8">DNA-directed RNA polymerase sigma-70 factor</fullName>
    </submittedName>
</protein>
<keyword evidence="8" id="KW-0240">DNA-directed RNA polymerase</keyword>
<evidence type="ECO:0000259" key="7">
    <source>
        <dbReference type="Pfam" id="PF08281"/>
    </source>
</evidence>
<keyword evidence="2" id="KW-0805">Transcription regulation</keyword>
<dbReference type="InterPro" id="IPR013325">
    <property type="entry name" value="RNA_pol_sigma_r2"/>
</dbReference>
<dbReference type="AlphaFoldDB" id="A0A919V4Q5"/>
<dbReference type="GO" id="GO:0000428">
    <property type="term" value="C:DNA-directed RNA polymerase complex"/>
    <property type="evidence" value="ECO:0007669"/>
    <property type="project" value="UniProtKB-KW"/>
</dbReference>
<dbReference type="GO" id="GO:0016987">
    <property type="term" value="F:sigma factor activity"/>
    <property type="evidence" value="ECO:0007669"/>
    <property type="project" value="UniProtKB-KW"/>
</dbReference>
<organism evidence="8 9">
    <name type="scientific">Sinosporangium siamense</name>
    <dbReference type="NCBI Taxonomy" id="1367973"/>
    <lineage>
        <taxon>Bacteria</taxon>
        <taxon>Bacillati</taxon>
        <taxon>Actinomycetota</taxon>
        <taxon>Actinomycetes</taxon>
        <taxon>Streptosporangiales</taxon>
        <taxon>Streptosporangiaceae</taxon>
        <taxon>Sinosporangium</taxon>
    </lineage>
</organism>
<comment type="caution">
    <text evidence="8">The sequence shown here is derived from an EMBL/GenBank/DDBJ whole genome shotgun (WGS) entry which is preliminary data.</text>
</comment>
<dbReference type="InterPro" id="IPR014284">
    <property type="entry name" value="RNA_pol_sigma-70_dom"/>
</dbReference>
<feature type="domain" description="RNA polymerase sigma factor 70 region 4 type 2" evidence="7">
    <location>
        <begin position="107"/>
        <end position="155"/>
    </location>
</feature>
<dbReference type="PANTHER" id="PTHR43133:SF50">
    <property type="entry name" value="ECF RNA POLYMERASE SIGMA FACTOR SIGM"/>
    <property type="match status" value="1"/>
</dbReference>
<evidence type="ECO:0000259" key="6">
    <source>
        <dbReference type="Pfam" id="PF04542"/>
    </source>
</evidence>
<dbReference type="Proteomes" id="UP000606172">
    <property type="component" value="Unassembled WGS sequence"/>
</dbReference>
<evidence type="ECO:0000313" key="9">
    <source>
        <dbReference type="Proteomes" id="UP000606172"/>
    </source>
</evidence>
<accession>A0A919V4Q5</accession>
<dbReference type="InterPro" id="IPR007627">
    <property type="entry name" value="RNA_pol_sigma70_r2"/>
</dbReference>